<feature type="compositionally biased region" description="Basic and acidic residues" evidence="6">
    <location>
        <begin position="12"/>
        <end position="26"/>
    </location>
</feature>
<dbReference type="EMBL" id="JAUKUD010000007">
    <property type="protein sequence ID" value="KAK0738525.1"/>
    <property type="molecule type" value="Genomic_DNA"/>
</dbReference>
<evidence type="ECO:0000256" key="4">
    <source>
        <dbReference type="ARBA" id="ARBA00023163"/>
    </source>
</evidence>
<organism evidence="7 8">
    <name type="scientific">Schizothecium vesticola</name>
    <dbReference type="NCBI Taxonomy" id="314040"/>
    <lineage>
        <taxon>Eukaryota</taxon>
        <taxon>Fungi</taxon>
        <taxon>Dikarya</taxon>
        <taxon>Ascomycota</taxon>
        <taxon>Pezizomycotina</taxon>
        <taxon>Sordariomycetes</taxon>
        <taxon>Sordariomycetidae</taxon>
        <taxon>Sordariales</taxon>
        <taxon>Schizotheciaceae</taxon>
        <taxon>Schizothecium</taxon>
    </lineage>
</organism>
<dbReference type="Pfam" id="PF06870">
    <property type="entry name" value="RNA_pol_I_A49"/>
    <property type="match status" value="1"/>
</dbReference>
<evidence type="ECO:0000313" key="7">
    <source>
        <dbReference type="EMBL" id="KAK0738525.1"/>
    </source>
</evidence>
<evidence type="ECO:0000313" key="8">
    <source>
        <dbReference type="Proteomes" id="UP001172155"/>
    </source>
</evidence>
<keyword evidence="5" id="KW-0539">Nucleus</keyword>
<gene>
    <name evidence="7" type="ORF">B0T18DRAFT_355617</name>
</gene>
<comment type="similarity">
    <text evidence="2">Belongs to the eukaryotic RPA49/POLR1E RNA polymerase subunit family.</text>
</comment>
<keyword evidence="8" id="KW-1185">Reference proteome</keyword>
<comment type="caution">
    <text evidence="7">The sequence shown here is derived from an EMBL/GenBank/DDBJ whole genome shotgun (WGS) entry which is preliminary data.</text>
</comment>
<keyword evidence="3" id="KW-0240">DNA-directed RNA polymerase</keyword>
<protein>
    <submittedName>
        <fullName evidence="7">RNA polymerase I associated factor, A49-like protein</fullName>
    </submittedName>
</protein>
<accession>A0AA40BQP4</accession>
<evidence type="ECO:0000256" key="5">
    <source>
        <dbReference type="ARBA" id="ARBA00023242"/>
    </source>
</evidence>
<feature type="region of interest" description="Disordered" evidence="6">
    <location>
        <begin position="1"/>
        <end position="38"/>
    </location>
</feature>
<dbReference type="PANTHER" id="PTHR14440">
    <property type="entry name" value="DNA-DIRECTED RNA POLYMERASE I SUBUNIT RPA49"/>
    <property type="match status" value="1"/>
</dbReference>
<evidence type="ECO:0000256" key="2">
    <source>
        <dbReference type="ARBA" id="ARBA00009430"/>
    </source>
</evidence>
<evidence type="ECO:0000256" key="3">
    <source>
        <dbReference type="ARBA" id="ARBA00022478"/>
    </source>
</evidence>
<dbReference type="GO" id="GO:0003677">
    <property type="term" value="F:DNA binding"/>
    <property type="evidence" value="ECO:0007669"/>
    <property type="project" value="InterPro"/>
</dbReference>
<dbReference type="InterPro" id="IPR009668">
    <property type="entry name" value="RNA_pol-assoc_fac_A49-like"/>
</dbReference>
<comment type="subcellular location">
    <subcellularLocation>
        <location evidence="1">Nucleus</location>
        <location evidence="1">Nucleolus</location>
    </subcellularLocation>
</comment>
<evidence type="ECO:0000256" key="1">
    <source>
        <dbReference type="ARBA" id="ARBA00004604"/>
    </source>
</evidence>
<name>A0AA40BQP4_9PEZI</name>
<dbReference type="GO" id="GO:0000428">
    <property type="term" value="C:DNA-directed RNA polymerase complex"/>
    <property type="evidence" value="ECO:0007669"/>
    <property type="project" value="UniProtKB-KW"/>
</dbReference>
<dbReference type="AlphaFoldDB" id="A0AA40BQP4"/>
<dbReference type="Proteomes" id="UP001172155">
    <property type="component" value="Unassembled WGS sequence"/>
</dbReference>
<evidence type="ECO:0000256" key="6">
    <source>
        <dbReference type="SAM" id="MobiDB-lite"/>
    </source>
</evidence>
<dbReference type="GO" id="GO:0006351">
    <property type="term" value="P:DNA-templated transcription"/>
    <property type="evidence" value="ECO:0007669"/>
    <property type="project" value="InterPro"/>
</dbReference>
<keyword evidence="4" id="KW-0804">Transcription</keyword>
<proteinExistence type="inferred from homology"/>
<reference evidence="7" key="1">
    <citation type="submission" date="2023-06" db="EMBL/GenBank/DDBJ databases">
        <title>Genome-scale phylogeny and comparative genomics of the fungal order Sordariales.</title>
        <authorList>
            <consortium name="Lawrence Berkeley National Laboratory"/>
            <person name="Hensen N."/>
            <person name="Bonometti L."/>
            <person name="Westerberg I."/>
            <person name="Brannstrom I.O."/>
            <person name="Guillou S."/>
            <person name="Cros-Aarteil S."/>
            <person name="Calhoun S."/>
            <person name="Haridas S."/>
            <person name="Kuo A."/>
            <person name="Mondo S."/>
            <person name="Pangilinan J."/>
            <person name="Riley R."/>
            <person name="LaButti K."/>
            <person name="Andreopoulos B."/>
            <person name="Lipzen A."/>
            <person name="Chen C."/>
            <person name="Yanf M."/>
            <person name="Daum C."/>
            <person name="Ng V."/>
            <person name="Clum A."/>
            <person name="Steindorff A."/>
            <person name="Ohm R."/>
            <person name="Martin F."/>
            <person name="Silar P."/>
            <person name="Natvig D."/>
            <person name="Lalanne C."/>
            <person name="Gautier V."/>
            <person name="Ament-velasquez S.L."/>
            <person name="Kruys A."/>
            <person name="Hutchinson M.I."/>
            <person name="Powell A.J."/>
            <person name="Barry K."/>
            <person name="Miller A.N."/>
            <person name="Grigoriev I.V."/>
            <person name="Debuchy R."/>
            <person name="Gladieux P."/>
            <person name="Thoren M.H."/>
            <person name="Johannesson H."/>
        </authorList>
    </citation>
    <scope>NUCLEOTIDE SEQUENCE</scope>
    <source>
        <strain evidence="7">SMH3187-1</strain>
    </source>
</reference>
<sequence length="425" mass="47991">MAGFTEKKRKRHEDFSTKQRKADEATAHSSPGPRSLKVTKVVHPKTSPPVLALFPGLSPPSVDFHAYDKTYGPKKRRKDGGEMVLHSTSHPLMEYTGREVSTPGLQHFIGIFDPKSGKMEVVEAKKMVVRGAVRSQQVGAAKDKQTHFQLRTELGEVFGTRKSKKAIRAVTENSIQATRSGKMEQGDAAIMDSLEKTTKGMATREELQAAVDQARPVPRGNYDADEIQDVYIPEEIIGAEVLNAIPVMEWQDKVKRQEAVEVPSRFVANRINRVAHNEGAVQRLKVMRYLVWVLVFFSTTKPGKERGTKSIGKRDELREAMAPAPDIVIENIRRKFSDGGVMRKTHVDLLMTHICVFAMIIDNFEVNTADLREDLKLGEQRQMNQYFMEIGARIKQTKREGLTDYVARLTLPLQFPQMRVVRGRK</sequence>
<dbReference type="GO" id="GO:0005730">
    <property type="term" value="C:nucleolus"/>
    <property type="evidence" value="ECO:0007669"/>
    <property type="project" value="UniProtKB-SubCell"/>
</dbReference>